<keyword evidence="3" id="KW-1185">Reference proteome</keyword>
<organism evidence="2 3">
    <name type="scientific">Oesophagostomum dentatum</name>
    <name type="common">Nodular worm</name>
    <dbReference type="NCBI Taxonomy" id="61180"/>
    <lineage>
        <taxon>Eukaryota</taxon>
        <taxon>Metazoa</taxon>
        <taxon>Ecdysozoa</taxon>
        <taxon>Nematoda</taxon>
        <taxon>Chromadorea</taxon>
        <taxon>Rhabditida</taxon>
        <taxon>Rhabditina</taxon>
        <taxon>Rhabditomorpha</taxon>
        <taxon>Strongyloidea</taxon>
        <taxon>Strongylidae</taxon>
        <taxon>Oesophagostomum</taxon>
    </lineage>
</organism>
<accession>A0A0B1S400</accession>
<feature type="region of interest" description="Disordered" evidence="1">
    <location>
        <begin position="37"/>
        <end position="57"/>
    </location>
</feature>
<gene>
    <name evidence="2" type="ORF">OESDEN_21771</name>
</gene>
<proteinExistence type="predicted"/>
<dbReference type="OrthoDB" id="5876932at2759"/>
<dbReference type="EMBL" id="KN609608">
    <property type="protein sequence ID" value="KHJ78606.1"/>
    <property type="molecule type" value="Genomic_DNA"/>
</dbReference>
<protein>
    <submittedName>
        <fullName evidence="2">Uncharacterized protein</fullName>
    </submittedName>
</protein>
<name>A0A0B1S400_OESDE</name>
<dbReference type="Proteomes" id="UP000053660">
    <property type="component" value="Unassembled WGS sequence"/>
</dbReference>
<evidence type="ECO:0000313" key="3">
    <source>
        <dbReference type="Proteomes" id="UP000053660"/>
    </source>
</evidence>
<evidence type="ECO:0000313" key="2">
    <source>
        <dbReference type="EMBL" id="KHJ78606.1"/>
    </source>
</evidence>
<dbReference type="AlphaFoldDB" id="A0A0B1S400"/>
<sequence length="86" mass="9622">MKTGAIETLKANDVENNIPLDKKETTLQQDGAQIQIHVSSPPSEKKKQKRSNSTTQVLSEAEVYAKDSIIRQNLLGPLSFDDLYYT</sequence>
<reference evidence="2 3" key="1">
    <citation type="submission" date="2014-03" db="EMBL/GenBank/DDBJ databases">
        <title>Draft genome of the hookworm Oesophagostomum dentatum.</title>
        <authorList>
            <person name="Mitreva M."/>
        </authorList>
    </citation>
    <scope>NUCLEOTIDE SEQUENCE [LARGE SCALE GENOMIC DNA]</scope>
    <source>
        <strain evidence="2 3">OD-Hann</strain>
    </source>
</reference>
<evidence type="ECO:0000256" key="1">
    <source>
        <dbReference type="SAM" id="MobiDB-lite"/>
    </source>
</evidence>